<feature type="domain" description="Carbohydrate kinase FGGY N-terminal" evidence="4">
    <location>
        <begin position="129"/>
        <end position="252"/>
    </location>
</feature>
<dbReference type="Gene3D" id="3.30.420.40">
    <property type="match status" value="1"/>
</dbReference>
<evidence type="ECO:0000256" key="1">
    <source>
        <dbReference type="ARBA" id="ARBA00009156"/>
    </source>
</evidence>
<evidence type="ECO:0000259" key="4">
    <source>
        <dbReference type="Pfam" id="PF00370"/>
    </source>
</evidence>
<dbReference type="GO" id="GO:0005997">
    <property type="term" value="P:xylulose metabolic process"/>
    <property type="evidence" value="ECO:0007669"/>
    <property type="project" value="TreeGrafter"/>
</dbReference>
<dbReference type="AlphaFoldDB" id="A0AAV4IXT8"/>
<evidence type="ECO:0000313" key="6">
    <source>
        <dbReference type="Proteomes" id="UP000762676"/>
    </source>
</evidence>
<evidence type="ECO:0000313" key="5">
    <source>
        <dbReference type="EMBL" id="GFS15374.1"/>
    </source>
</evidence>
<dbReference type="GO" id="GO:0005829">
    <property type="term" value="C:cytosol"/>
    <property type="evidence" value="ECO:0007669"/>
    <property type="project" value="TreeGrafter"/>
</dbReference>
<comment type="caution">
    <text evidence="5">The sequence shown here is derived from an EMBL/GenBank/DDBJ whole genome shotgun (WGS) entry which is preliminary data.</text>
</comment>
<dbReference type="GO" id="GO:0004856">
    <property type="term" value="F:D-xylulokinase activity"/>
    <property type="evidence" value="ECO:0007669"/>
    <property type="project" value="TreeGrafter"/>
</dbReference>
<dbReference type="Proteomes" id="UP000762676">
    <property type="component" value="Unassembled WGS sequence"/>
</dbReference>
<accession>A0AAV4IXT8</accession>
<protein>
    <submittedName>
        <fullName evidence="5">Xylulose kinase</fullName>
    </submittedName>
</protein>
<dbReference type="PANTHER" id="PTHR10196:SF57">
    <property type="entry name" value="XYLULOSE KINASE"/>
    <property type="match status" value="1"/>
</dbReference>
<comment type="similarity">
    <text evidence="1">Belongs to the FGGY kinase family.</text>
</comment>
<organism evidence="5 6">
    <name type="scientific">Elysia marginata</name>
    <dbReference type="NCBI Taxonomy" id="1093978"/>
    <lineage>
        <taxon>Eukaryota</taxon>
        <taxon>Metazoa</taxon>
        <taxon>Spiralia</taxon>
        <taxon>Lophotrochozoa</taxon>
        <taxon>Mollusca</taxon>
        <taxon>Gastropoda</taxon>
        <taxon>Heterobranchia</taxon>
        <taxon>Euthyneura</taxon>
        <taxon>Panpulmonata</taxon>
        <taxon>Sacoglossa</taxon>
        <taxon>Placobranchoidea</taxon>
        <taxon>Plakobranchidae</taxon>
        <taxon>Elysia</taxon>
    </lineage>
</organism>
<dbReference type="InterPro" id="IPR043129">
    <property type="entry name" value="ATPase_NBD"/>
</dbReference>
<reference evidence="5 6" key="1">
    <citation type="journal article" date="2021" name="Elife">
        <title>Chloroplast acquisition without the gene transfer in kleptoplastic sea slugs, Plakobranchus ocellatus.</title>
        <authorList>
            <person name="Maeda T."/>
            <person name="Takahashi S."/>
            <person name="Yoshida T."/>
            <person name="Shimamura S."/>
            <person name="Takaki Y."/>
            <person name="Nagai Y."/>
            <person name="Toyoda A."/>
            <person name="Suzuki Y."/>
            <person name="Arimoto A."/>
            <person name="Ishii H."/>
            <person name="Satoh N."/>
            <person name="Nishiyama T."/>
            <person name="Hasebe M."/>
            <person name="Maruyama T."/>
            <person name="Minagawa J."/>
            <person name="Obokata J."/>
            <person name="Shigenobu S."/>
        </authorList>
    </citation>
    <scope>NUCLEOTIDE SEQUENCE [LARGE SCALE GENOMIC DNA]</scope>
</reference>
<evidence type="ECO:0000256" key="3">
    <source>
        <dbReference type="ARBA" id="ARBA00022777"/>
    </source>
</evidence>
<dbReference type="SUPFAM" id="SSF53067">
    <property type="entry name" value="Actin-like ATPase domain"/>
    <property type="match status" value="1"/>
</dbReference>
<keyword evidence="2" id="KW-0808">Transferase</keyword>
<dbReference type="EMBL" id="BMAT01013566">
    <property type="protein sequence ID" value="GFS15374.1"/>
    <property type="molecule type" value="Genomic_DNA"/>
</dbReference>
<dbReference type="Pfam" id="PF00370">
    <property type="entry name" value="FGGY_N"/>
    <property type="match status" value="1"/>
</dbReference>
<gene>
    <name evidence="5" type="ORF">ElyMa_006769300</name>
</gene>
<name>A0AAV4IXT8_9GAST</name>
<keyword evidence="6" id="KW-1185">Reference proteome</keyword>
<sequence length="256" mass="28426">MICMVQLNLEDDVSILCIKAIAVTDKLEVVYEGNVQFDVDLPEFKTNGGVHIHSDHVTVTAPTRMWLKAFDQLLNRMKESKFPFHKVVALSGAGQQHGSVYWRKGTRNKLSNLTAELTMFDQLKDCFSVEDSPLWMDASTTNQCLKLEQAVGGPQVLASITGSRAYVRFTGNQIMKICETNKEAYDNTERISLVSSFAASLFVGDYAPIDHSDATGMNLLDIWTREWSPKCLETCGPDLADKLGPSVHSAERVVSC</sequence>
<proteinExistence type="inferred from homology"/>
<dbReference type="PANTHER" id="PTHR10196">
    <property type="entry name" value="SUGAR KINASE"/>
    <property type="match status" value="1"/>
</dbReference>
<keyword evidence="3 5" id="KW-0418">Kinase</keyword>
<evidence type="ECO:0000256" key="2">
    <source>
        <dbReference type="ARBA" id="ARBA00022679"/>
    </source>
</evidence>
<dbReference type="InterPro" id="IPR018484">
    <property type="entry name" value="FGGY_N"/>
</dbReference>